<dbReference type="RefSeq" id="WP_122385700.1">
    <property type="nucleotide sequence ID" value="NZ_RBON01000312.1"/>
</dbReference>
<dbReference type="Proteomes" id="UP000276829">
    <property type="component" value="Unassembled WGS sequence"/>
</dbReference>
<name>A0A3M4YZX5_PSESG</name>
<proteinExistence type="predicted"/>
<sequence>MIDYLSAFPVPAHLLPERLRLLLQPIGTDPAIRVEVSCFTEDAASEPRNEAVFMLMAVVPDDGQNAIPVLHSDLGQVAYSTPIVRDKGSERAFSPSVNGHDYIVASWGNGSFSTYHLAEKVWMALGLTPRCYGNEQQRLVYDDLGLPEFSVAEGEISAHYYFNASRPIQWFMSNEYLRKYLWLRGGRGVRQFYYKAILEDVPELRAWMNGRRFVELGKPGRWLEGDIREDRDGLLLQVWATVEAVSCELSPEQSAEGLQWPGIKGAVTRFKANDIFNEGTIYLNDRFLERYEQSSFYDTTPANLYGFWHCSPSYVGQWAFSGCERVGRNLIKVSLRDLYKGTPDREILHARTYALDPNIVAQHDLREEHIVSKVDRLLAQLLALGENLSELADALGIEKSAKDLIGFTRSEVRDNGWLHYPQLEKLAQVAPIEMTQQAFLARCKSIHELWQRLPNGFLKQILQVAGVPRAKIADRASLKLLQTLLNVLQHLDEDEETVDAFKNHQVPEHWDDRNAELAMLFTVNDLRVADAHDSVGESLQKLQDQGFDIASLHQGYGRALDLVLDGVINSFDAINAPLRRILSRA</sequence>
<evidence type="ECO:0000313" key="1">
    <source>
        <dbReference type="EMBL" id="RMM62089.1"/>
    </source>
</evidence>
<gene>
    <name evidence="1" type="ORF">ALQ73_05657</name>
</gene>
<comment type="caution">
    <text evidence="1">The sequence shown here is derived from an EMBL/GenBank/DDBJ whole genome shotgun (WGS) entry which is preliminary data.</text>
</comment>
<dbReference type="EMBL" id="RBON01000312">
    <property type="protein sequence ID" value="RMM62089.1"/>
    <property type="molecule type" value="Genomic_DNA"/>
</dbReference>
<accession>A0A3M4YZX5</accession>
<organism evidence="1 2">
    <name type="scientific">Pseudomonas savastanoi pv. glycinea</name>
    <name type="common">Pseudomonas syringae pv. glycinea</name>
    <dbReference type="NCBI Taxonomy" id="318"/>
    <lineage>
        <taxon>Bacteria</taxon>
        <taxon>Pseudomonadati</taxon>
        <taxon>Pseudomonadota</taxon>
        <taxon>Gammaproteobacteria</taxon>
        <taxon>Pseudomonadales</taxon>
        <taxon>Pseudomonadaceae</taxon>
        <taxon>Pseudomonas</taxon>
    </lineage>
</organism>
<reference evidence="1 2" key="1">
    <citation type="submission" date="2018-08" db="EMBL/GenBank/DDBJ databases">
        <title>Recombination of ecologically and evolutionarily significant loci maintains genetic cohesion in the Pseudomonas syringae species complex.</title>
        <authorList>
            <person name="Dillon M."/>
            <person name="Thakur S."/>
            <person name="Almeida R.N.D."/>
            <person name="Weir B.S."/>
            <person name="Guttman D.S."/>
        </authorList>
    </citation>
    <scope>NUCLEOTIDE SEQUENCE [LARGE SCALE GENOMIC DNA]</scope>
    <source>
        <strain evidence="1 2">ICMP 4324</strain>
    </source>
</reference>
<evidence type="ECO:0000313" key="2">
    <source>
        <dbReference type="Proteomes" id="UP000276829"/>
    </source>
</evidence>
<protein>
    <submittedName>
        <fullName evidence="1">Uncharacterized protein</fullName>
    </submittedName>
</protein>
<dbReference type="AlphaFoldDB" id="A0A3M4YZX5"/>